<dbReference type="KEGG" id="fbe:FF125_09385"/>
<dbReference type="OrthoDB" id="9152336at2"/>
<dbReference type="EMBL" id="CP040749">
    <property type="protein sequence ID" value="QCX38632.1"/>
    <property type="molecule type" value="Genomic_DNA"/>
</dbReference>
<accession>A0A5B7TVF9</accession>
<feature type="signal peptide" evidence="1">
    <location>
        <begin position="1"/>
        <end position="19"/>
    </location>
</feature>
<reference evidence="2 3" key="1">
    <citation type="submission" date="2019-05" db="EMBL/GenBank/DDBJ databases">
        <title>Algicella ahnfeltiae gen. nov., sp. nov., a novel marine bacterium of the family Flavobacteriaceae isolated from a red alga.</title>
        <authorList>
            <person name="Nedashkovskaya O.I."/>
            <person name="Kukhlevskiy A.D."/>
            <person name="Kim S.-G."/>
            <person name="Zhukova N.V."/>
            <person name="Mikhailov V.V."/>
        </authorList>
    </citation>
    <scope>NUCLEOTIDE SEQUENCE [LARGE SCALE GENOMIC DNA]</scope>
    <source>
        <strain evidence="2 3">10Alg115</strain>
    </source>
</reference>
<evidence type="ECO:0000313" key="3">
    <source>
        <dbReference type="Proteomes" id="UP000306229"/>
    </source>
</evidence>
<gene>
    <name evidence="2" type="ORF">FF125_09385</name>
</gene>
<name>A0A5B7TVF9_9FLAO</name>
<dbReference type="RefSeq" id="WP_138949524.1">
    <property type="nucleotide sequence ID" value="NZ_CP040749.1"/>
</dbReference>
<dbReference type="AlphaFoldDB" id="A0A5B7TVF9"/>
<dbReference type="PROSITE" id="PS51257">
    <property type="entry name" value="PROKAR_LIPOPROTEIN"/>
    <property type="match status" value="1"/>
</dbReference>
<protein>
    <recommendedName>
        <fullName evidence="4">Metalloprotease</fullName>
    </recommendedName>
</protein>
<evidence type="ECO:0008006" key="4">
    <source>
        <dbReference type="Google" id="ProtNLM"/>
    </source>
</evidence>
<keyword evidence="3" id="KW-1185">Reference proteome</keyword>
<dbReference type="Proteomes" id="UP000306229">
    <property type="component" value="Chromosome"/>
</dbReference>
<proteinExistence type="predicted"/>
<keyword evidence="1" id="KW-0732">Signal</keyword>
<sequence length="403" mass="45488">MKKLLLLSLVSLFFITSCSEEPVESLTNDTELQALKVESAKAELLTFIRGNNINSILRSKETLLKSSNTKSSSIQGINRSNIADYDHYNSIVERVINGDDYECDLTELDYYVQSIIADWDDNDRFLYSNLGASIVFDAAYVFDNVDGGQYYGPEGQFTNQMNRTYKDLLRFWNIPTDILLRDAHGNVFNDLETVTNLLLLYGYSPEDAAYLAELMQIVYGSDKYDNFKHPLLTFNAFAARADDFWGTPKKIVMGDGLLTAYEDLGYGDVAPQTILAHEYGHHVQFAKNVVFLGTPESTRRTELMADAFAAYYLTHKRGATMNWKRVQQVLEVSYSIGDCGFLSSSHHGTPNQRRKAAAFGHNIANNTKKKGKILTAEEFIELFEDELPTLIAPDNLDDDLILE</sequence>
<evidence type="ECO:0000313" key="2">
    <source>
        <dbReference type="EMBL" id="QCX38632.1"/>
    </source>
</evidence>
<organism evidence="2 3">
    <name type="scientific">Aureibaculum algae</name>
    <dbReference type="NCBI Taxonomy" id="2584122"/>
    <lineage>
        <taxon>Bacteria</taxon>
        <taxon>Pseudomonadati</taxon>
        <taxon>Bacteroidota</taxon>
        <taxon>Flavobacteriia</taxon>
        <taxon>Flavobacteriales</taxon>
        <taxon>Flavobacteriaceae</taxon>
        <taxon>Aureibaculum</taxon>
    </lineage>
</organism>
<evidence type="ECO:0000256" key="1">
    <source>
        <dbReference type="SAM" id="SignalP"/>
    </source>
</evidence>
<feature type="chain" id="PRO_5022924533" description="Metalloprotease" evidence="1">
    <location>
        <begin position="20"/>
        <end position="403"/>
    </location>
</feature>